<reference evidence="1 2" key="1">
    <citation type="submission" date="2020-02" db="EMBL/GenBank/DDBJ databases">
        <title>Genome sequence of Roseobacter ponti.</title>
        <authorList>
            <person name="Hollensteiner J."/>
            <person name="Schneider D."/>
            <person name="Poehlein A."/>
            <person name="Daniel R."/>
        </authorList>
    </citation>
    <scope>NUCLEOTIDE SEQUENCE [LARGE SCALE GENOMIC DNA]</scope>
    <source>
        <strain evidence="1 2">DSM 106830</strain>
    </source>
</reference>
<dbReference type="KEGG" id="rpon:G3256_06640"/>
<sequence>MKTVTLALLAAALIVTGCGQDEDQLSFDGQFYRAKLKKEGERHQFRVTARPVSASVDGAREAARYEAIRFCVTEYGSSDIIWTTSPDAPADQLPVADDTLVLTGECPL</sequence>
<dbReference type="AlphaFoldDB" id="A0A858SVF0"/>
<dbReference type="EMBL" id="CP048788">
    <property type="protein sequence ID" value="QJF50856.1"/>
    <property type="molecule type" value="Genomic_DNA"/>
</dbReference>
<organism evidence="1 2">
    <name type="scientific">Roseobacter ponti</name>
    <dbReference type="NCBI Taxonomy" id="1891787"/>
    <lineage>
        <taxon>Bacteria</taxon>
        <taxon>Pseudomonadati</taxon>
        <taxon>Pseudomonadota</taxon>
        <taxon>Alphaproteobacteria</taxon>
        <taxon>Rhodobacterales</taxon>
        <taxon>Roseobacteraceae</taxon>
        <taxon>Roseobacter</taxon>
    </lineage>
</organism>
<gene>
    <name evidence="1" type="ORF">G3256_06640</name>
</gene>
<evidence type="ECO:0000313" key="2">
    <source>
        <dbReference type="Proteomes" id="UP000503308"/>
    </source>
</evidence>
<accession>A0A858SVF0</accession>
<keyword evidence="2" id="KW-1185">Reference proteome</keyword>
<protein>
    <recommendedName>
        <fullName evidence="3">Lipoprotein</fullName>
    </recommendedName>
</protein>
<name>A0A858SVF0_9RHOB</name>
<dbReference type="Proteomes" id="UP000503308">
    <property type="component" value="Chromosome"/>
</dbReference>
<dbReference type="PROSITE" id="PS51257">
    <property type="entry name" value="PROKAR_LIPOPROTEIN"/>
    <property type="match status" value="1"/>
</dbReference>
<evidence type="ECO:0000313" key="1">
    <source>
        <dbReference type="EMBL" id="QJF50856.1"/>
    </source>
</evidence>
<proteinExistence type="predicted"/>
<dbReference type="RefSeq" id="WP_169640073.1">
    <property type="nucleotide sequence ID" value="NZ_CP048788.1"/>
</dbReference>
<evidence type="ECO:0008006" key="3">
    <source>
        <dbReference type="Google" id="ProtNLM"/>
    </source>
</evidence>